<dbReference type="GO" id="GO:0005524">
    <property type="term" value="F:ATP binding"/>
    <property type="evidence" value="ECO:0007669"/>
    <property type="project" value="UniProtKB-UniRule"/>
</dbReference>
<dbReference type="Proteomes" id="UP000055611">
    <property type="component" value="Chromosome"/>
</dbReference>
<keyword evidence="9 12" id="KW-0030">Aminoacyl-tRNA synthetase</keyword>
<evidence type="ECO:0000256" key="10">
    <source>
        <dbReference type="ARBA" id="ARBA00047552"/>
    </source>
</evidence>
<evidence type="ECO:0000313" key="19">
    <source>
        <dbReference type="Proteomes" id="UP000295506"/>
    </source>
</evidence>
<dbReference type="SUPFAM" id="SSF52374">
    <property type="entry name" value="Nucleotidylyl transferase"/>
    <property type="match status" value="1"/>
</dbReference>
<comment type="domain">
    <text evidence="12">ValRS has two distinct active sites: one for aminoacylation and one for editing. The misactivated threonine is translocated from the active site to the editing site.</text>
</comment>
<dbReference type="Pfam" id="PF00133">
    <property type="entry name" value="tRNA-synt_1"/>
    <property type="match status" value="1"/>
</dbReference>
<dbReference type="EMBL" id="CP014206">
    <property type="protein sequence ID" value="AMK10483.1"/>
    <property type="molecule type" value="Genomic_DNA"/>
</dbReference>
<dbReference type="GO" id="GO:0005829">
    <property type="term" value="C:cytosol"/>
    <property type="evidence" value="ECO:0007669"/>
    <property type="project" value="TreeGrafter"/>
</dbReference>
<dbReference type="SUPFAM" id="SSF46589">
    <property type="entry name" value="tRNA-binding arm"/>
    <property type="match status" value="1"/>
</dbReference>
<comment type="domain">
    <text evidence="12">The C-terminal coiled-coil domain is crucial for aminoacylation activity.</text>
</comment>
<dbReference type="GO" id="GO:0006438">
    <property type="term" value="P:valyl-tRNA aminoacylation"/>
    <property type="evidence" value="ECO:0007669"/>
    <property type="project" value="UniProtKB-UniRule"/>
</dbReference>
<evidence type="ECO:0000256" key="5">
    <source>
        <dbReference type="ARBA" id="ARBA00022741"/>
    </source>
</evidence>
<dbReference type="InterPro" id="IPR009080">
    <property type="entry name" value="tRNAsynth_Ia_anticodon-bd"/>
</dbReference>
<comment type="catalytic activity">
    <reaction evidence="10 12">
        <text>tRNA(Val) + L-valine + ATP = L-valyl-tRNA(Val) + AMP + diphosphate</text>
        <dbReference type="Rhea" id="RHEA:10704"/>
        <dbReference type="Rhea" id="RHEA-COMP:9672"/>
        <dbReference type="Rhea" id="RHEA-COMP:9708"/>
        <dbReference type="ChEBI" id="CHEBI:30616"/>
        <dbReference type="ChEBI" id="CHEBI:33019"/>
        <dbReference type="ChEBI" id="CHEBI:57762"/>
        <dbReference type="ChEBI" id="CHEBI:78442"/>
        <dbReference type="ChEBI" id="CHEBI:78537"/>
        <dbReference type="ChEBI" id="CHEBI:456215"/>
        <dbReference type="EC" id="6.1.1.9"/>
    </reaction>
</comment>
<dbReference type="FunFam" id="3.40.50.620:FF:000098">
    <property type="entry name" value="Valine--tRNA ligase"/>
    <property type="match status" value="1"/>
</dbReference>
<evidence type="ECO:0000256" key="4">
    <source>
        <dbReference type="ARBA" id="ARBA00022598"/>
    </source>
</evidence>
<dbReference type="AlphaFoldDB" id="A0A126QKC2"/>
<dbReference type="InterPro" id="IPR009008">
    <property type="entry name" value="Val/Leu/Ile-tRNA-synth_edit"/>
</dbReference>
<dbReference type="Gene3D" id="1.10.730.10">
    <property type="entry name" value="Isoleucyl-tRNA Synthetase, Domain 1"/>
    <property type="match status" value="1"/>
</dbReference>
<feature type="binding site" evidence="12">
    <location>
        <position position="529"/>
    </location>
    <ligand>
        <name>ATP</name>
        <dbReference type="ChEBI" id="CHEBI:30616"/>
    </ligand>
</feature>
<keyword evidence="8 12" id="KW-0175">Coiled coil</keyword>
<evidence type="ECO:0000256" key="12">
    <source>
        <dbReference type="HAMAP-Rule" id="MF_02004"/>
    </source>
</evidence>
<dbReference type="PRINTS" id="PR00986">
    <property type="entry name" value="TRNASYNTHVAL"/>
</dbReference>
<keyword evidence="4 12" id="KW-0436">Ligase</keyword>
<dbReference type="OrthoDB" id="9810365at2"/>
<gene>
    <name evidence="12" type="primary">valS</name>
    <name evidence="16" type="ORF">AWY79_04800</name>
    <name evidence="17" type="ORF">EDC59_104112</name>
</gene>
<evidence type="ECO:0000256" key="9">
    <source>
        <dbReference type="ARBA" id="ARBA00023146"/>
    </source>
</evidence>
<dbReference type="Gene3D" id="3.90.740.10">
    <property type="entry name" value="Valyl/Leucyl/Isoleucyl-tRNA synthetase, editing domain"/>
    <property type="match status" value="1"/>
</dbReference>
<evidence type="ECO:0000256" key="6">
    <source>
        <dbReference type="ARBA" id="ARBA00022840"/>
    </source>
</evidence>
<evidence type="ECO:0000313" key="17">
    <source>
        <dbReference type="EMBL" id="TDT89119.1"/>
    </source>
</evidence>
<dbReference type="FunFam" id="3.40.50.620:FF:000032">
    <property type="entry name" value="Valine--tRNA ligase"/>
    <property type="match status" value="1"/>
</dbReference>
<dbReference type="Gene3D" id="3.40.50.620">
    <property type="entry name" value="HUPs"/>
    <property type="match status" value="2"/>
</dbReference>
<organism evidence="17 19">
    <name type="scientific">Pseudodesulfovibrio indicus</name>
    <dbReference type="NCBI Taxonomy" id="1716143"/>
    <lineage>
        <taxon>Bacteria</taxon>
        <taxon>Pseudomonadati</taxon>
        <taxon>Thermodesulfobacteriota</taxon>
        <taxon>Desulfovibrionia</taxon>
        <taxon>Desulfovibrionales</taxon>
        <taxon>Desulfovibrionaceae</taxon>
    </lineage>
</organism>
<evidence type="ECO:0000259" key="13">
    <source>
        <dbReference type="Pfam" id="PF00133"/>
    </source>
</evidence>
<dbReference type="NCBIfam" id="NF004349">
    <property type="entry name" value="PRK05729.1"/>
    <property type="match status" value="1"/>
</dbReference>
<keyword evidence="6 12" id="KW-0067">ATP-binding</keyword>
<keyword evidence="18" id="KW-1185">Reference proteome</keyword>
<evidence type="ECO:0000256" key="2">
    <source>
        <dbReference type="ARBA" id="ARBA00011245"/>
    </source>
</evidence>
<accession>A0A126QKC2</accession>
<dbReference type="InterPro" id="IPR019499">
    <property type="entry name" value="Val-tRNA_synth_tRNA-bd"/>
</dbReference>
<dbReference type="Proteomes" id="UP000295506">
    <property type="component" value="Unassembled WGS sequence"/>
</dbReference>
<evidence type="ECO:0000256" key="3">
    <source>
        <dbReference type="ARBA" id="ARBA00022490"/>
    </source>
</evidence>
<dbReference type="InterPro" id="IPR033705">
    <property type="entry name" value="Anticodon_Ia_Val"/>
</dbReference>
<dbReference type="NCBIfam" id="TIGR00422">
    <property type="entry name" value="valS"/>
    <property type="match status" value="1"/>
</dbReference>
<dbReference type="InterPro" id="IPR014729">
    <property type="entry name" value="Rossmann-like_a/b/a_fold"/>
</dbReference>
<feature type="coiled-coil region" evidence="12">
    <location>
        <begin position="817"/>
        <end position="886"/>
    </location>
</feature>
<dbReference type="EMBL" id="SOBK01000004">
    <property type="protein sequence ID" value="TDT89119.1"/>
    <property type="molecule type" value="Genomic_DNA"/>
</dbReference>
<dbReference type="CDD" id="cd00817">
    <property type="entry name" value="ValRS_core"/>
    <property type="match status" value="1"/>
</dbReference>
<evidence type="ECO:0000313" key="18">
    <source>
        <dbReference type="Proteomes" id="UP000055611"/>
    </source>
</evidence>
<feature type="domain" description="Aminoacyl-tRNA synthetase class Ia" evidence="13">
    <location>
        <begin position="19"/>
        <end position="566"/>
    </location>
</feature>
<dbReference type="PANTHER" id="PTHR11946:SF93">
    <property type="entry name" value="VALINE--TRNA LIGASE, CHLOROPLASTIC_MITOCHONDRIAL 2"/>
    <property type="match status" value="1"/>
</dbReference>
<dbReference type="HAMAP" id="MF_02004">
    <property type="entry name" value="Val_tRNA_synth_type1"/>
    <property type="match status" value="1"/>
</dbReference>
<dbReference type="GO" id="GO:0002161">
    <property type="term" value="F:aminoacyl-tRNA deacylase activity"/>
    <property type="evidence" value="ECO:0007669"/>
    <property type="project" value="InterPro"/>
</dbReference>
<comment type="similarity">
    <text evidence="11 12">Belongs to the class-I aminoacyl-tRNA synthetase family. ValS type 1 subfamily.</text>
</comment>
<comment type="function">
    <text evidence="12">Catalyzes the attachment of valine to tRNA(Val). As ValRS can inadvertently accommodate and process structurally similar amino acids such as threonine, to avoid such errors, it has a 'posttransfer' editing activity that hydrolyzes mischarged Thr-tRNA(Val) in a tRNA-dependent manner.</text>
</comment>
<dbReference type="InterPro" id="IPR013155">
    <property type="entry name" value="M/V/L/I-tRNA-synth_anticd-bd"/>
</dbReference>
<protein>
    <recommendedName>
        <fullName evidence="12">Valine--tRNA ligase</fullName>
        <ecNumber evidence="12">6.1.1.9</ecNumber>
    </recommendedName>
    <alternativeName>
        <fullName evidence="12">Valyl-tRNA synthetase</fullName>
        <shortName evidence="12">ValRS</shortName>
    </alternativeName>
</protein>
<dbReference type="InterPro" id="IPR037118">
    <property type="entry name" value="Val-tRNA_synth_C_sf"/>
</dbReference>
<evidence type="ECO:0000259" key="15">
    <source>
        <dbReference type="Pfam" id="PF10458"/>
    </source>
</evidence>
<reference evidence="17 19" key="2">
    <citation type="submission" date="2019-03" db="EMBL/GenBank/DDBJ databases">
        <title>Genomic Encyclopedia of Type Strains, Phase IV (KMG-IV): sequencing the most valuable type-strain genomes for metagenomic binning, comparative biology and taxonomic classification.</title>
        <authorList>
            <person name="Goeker M."/>
        </authorList>
    </citation>
    <scope>NUCLEOTIDE SEQUENCE [LARGE SCALE GENOMIC DNA]</scope>
    <source>
        <strain evidence="17 19">DSM 101483</strain>
    </source>
</reference>
<dbReference type="CDD" id="cd07962">
    <property type="entry name" value="Anticodon_Ia_Val"/>
    <property type="match status" value="1"/>
</dbReference>
<feature type="short sequence motif" description="'HIGH' region" evidence="12">
    <location>
        <begin position="47"/>
        <end position="57"/>
    </location>
</feature>
<dbReference type="InterPro" id="IPR001412">
    <property type="entry name" value="aa-tRNA-synth_I_CS"/>
</dbReference>
<feature type="domain" description="Valyl-tRNA synthetase tRNA-binding arm" evidence="15">
    <location>
        <begin position="819"/>
        <end position="881"/>
    </location>
</feature>
<name>A0A126QKC2_9BACT</name>
<evidence type="ECO:0000259" key="14">
    <source>
        <dbReference type="Pfam" id="PF08264"/>
    </source>
</evidence>
<keyword evidence="7 12" id="KW-0648">Protein biosynthesis</keyword>
<dbReference type="SUPFAM" id="SSF47323">
    <property type="entry name" value="Anticodon-binding domain of a subclass of class I aminoacyl-tRNA synthetases"/>
    <property type="match status" value="1"/>
</dbReference>
<proteinExistence type="inferred from homology"/>
<evidence type="ECO:0000256" key="7">
    <source>
        <dbReference type="ARBA" id="ARBA00022917"/>
    </source>
</evidence>
<dbReference type="GO" id="GO:0004832">
    <property type="term" value="F:valine-tRNA ligase activity"/>
    <property type="evidence" value="ECO:0007669"/>
    <property type="project" value="UniProtKB-UniRule"/>
</dbReference>
<dbReference type="PANTHER" id="PTHR11946">
    <property type="entry name" value="VALYL-TRNA SYNTHETASES"/>
    <property type="match status" value="1"/>
</dbReference>
<evidence type="ECO:0000313" key="16">
    <source>
        <dbReference type="EMBL" id="AMK10483.1"/>
    </source>
</evidence>
<sequence>MARKELAKAYEPWDVEEKWESHWEASRTFSPDPDGPGESYSIVIPPPNVTGVLHMGHALNLTLQDILCRFNRQQGRNVLWVPGTDHAGIATQNVVERQLKGEGLTRDDLGREKFIERVWEWKKEKGDHILSQIRRMGASVDWTRECFTFDDQRAKAVRQVFVKLFEQGLIYKGDYIINWCNRCHTALADDEVEHEAKPGKLHHIKYPLADGTGHLIVATTRPETMLADTAIAVNPDDDRFNKYIGKTAILPLVGRELPIIGDSYVDIEFGTGCLKVTPAHDMNDWELGRKHNLEVISILDEQGFVNENAPEKYRGLSVTDARKMVLDELESEGLLKEIVDHDHSVGVCYRCKSTIEPHVSTQWFVSMKPLAEKARAAVPAETQIFPEHWTKTYYQWLDEIRDWCISRQIWWGHRIPAWTCEECGELIVSIDDPTVCTKCGSSKLVQDEDVLDTWFSSALWPFSTLGWPDDTRELARYYPTSCLVTGFDILFFWVARMMMMGLQFMEQVPFKHVYIHALVRDEQGKKMSKSTGNVIDPLDMIGKYGADALRFTLTSFAAMGRDIKLSEQRIEGYKHFMNKIWNATRFAMMNLPDEIPAVELSEADGLANRWILHRLEEVKAAVAEATVEYRFNEIAQTLYKFIWSEFCDWYLEMIKPALYGEDEKAKAATQKVLWTVLSETMVLLHPVTPFITQEIWNVLPRPAGDDRSEDIATLPAPEKRPSCLDPKAVDEMDLFMGVVSGTRNIRTELLIEPAKKLDLLIRTVNDDDKAVLTANLGLIQSLARIENITVGPDAKGPKASGAAVVRGNELSVPLEGVVDFEAELARLDKNLAKLEKTMKGVAGKLKNPGFVNNAPAEVVEGEKTKLAEMEEEKTKLTQLKARLESVMG</sequence>
<dbReference type="Gene3D" id="1.10.287.380">
    <property type="entry name" value="Valyl-tRNA synthetase, C-terminal domain"/>
    <property type="match status" value="1"/>
</dbReference>
<reference evidence="16 18" key="1">
    <citation type="journal article" date="2016" name="Front. Microbiol.">
        <title>Genome Sequence of the Piezophilic, Mesophilic Sulfate-Reducing Bacterium Desulfovibrio indicus J2T.</title>
        <authorList>
            <person name="Cao J."/>
            <person name="Maignien L."/>
            <person name="Shao Z."/>
            <person name="Alain K."/>
            <person name="Jebbar M."/>
        </authorList>
    </citation>
    <scope>NUCLEOTIDE SEQUENCE [LARGE SCALE GENOMIC DNA]</scope>
    <source>
        <strain evidence="16 18">J2</strain>
    </source>
</reference>
<dbReference type="SUPFAM" id="SSF50677">
    <property type="entry name" value="ValRS/IleRS/LeuRS editing domain"/>
    <property type="match status" value="1"/>
</dbReference>
<evidence type="ECO:0000256" key="11">
    <source>
        <dbReference type="ARBA" id="ARBA00060830"/>
    </source>
</evidence>
<dbReference type="FunFam" id="1.10.287.380:FF:000001">
    <property type="entry name" value="Valine--tRNA ligase"/>
    <property type="match status" value="1"/>
</dbReference>
<dbReference type="Pfam" id="PF08264">
    <property type="entry name" value="Anticodon_1"/>
    <property type="match status" value="1"/>
</dbReference>
<dbReference type="InterPro" id="IPR002300">
    <property type="entry name" value="aa-tRNA-synth_Ia"/>
</dbReference>
<feature type="domain" description="Methionyl/Valyl/Leucyl/Isoleucyl-tRNA synthetase anticodon-binding" evidence="14">
    <location>
        <begin position="608"/>
        <end position="760"/>
    </location>
</feature>
<evidence type="ECO:0000256" key="8">
    <source>
        <dbReference type="ARBA" id="ARBA00023054"/>
    </source>
</evidence>
<keyword evidence="3 12" id="KW-0963">Cytoplasm</keyword>
<comment type="subcellular location">
    <subcellularLocation>
        <location evidence="1 12">Cytoplasm</location>
    </subcellularLocation>
</comment>
<dbReference type="RefSeq" id="WP_066801021.1">
    <property type="nucleotide sequence ID" value="NZ_CP014206.1"/>
</dbReference>
<dbReference type="Gene3D" id="2.170.220.10">
    <property type="match status" value="1"/>
</dbReference>
<dbReference type="Pfam" id="PF10458">
    <property type="entry name" value="Val_tRNA-synt_C"/>
    <property type="match status" value="1"/>
</dbReference>
<dbReference type="InterPro" id="IPR010978">
    <property type="entry name" value="tRNA-bd_arm"/>
</dbReference>
<evidence type="ECO:0000256" key="1">
    <source>
        <dbReference type="ARBA" id="ARBA00004496"/>
    </source>
</evidence>
<dbReference type="FunFam" id="1.10.730.10:FF:000014">
    <property type="entry name" value="Valine--tRNA ligase"/>
    <property type="match status" value="1"/>
</dbReference>
<comment type="subunit">
    <text evidence="2 12">Monomer.</text>
</comment>
<dbReference type="KEGG" id="dej:AWY79_04800"/>
<dbReference type="PROSITE" id="PS00178">
    <property type="entry name" value="AA_TRNA_LIGASE_I"/>
    <property type="match status" value="1"/>
</dbReference>
<keyword evidence="5 12" id="KW-0547">Nucleotide-binding</keyword>
<dbReference type="EC" id="6.1.1.9" evidence="12"/>
<feature type="short sequence motif" description="'KMSKS' region" evidence="12">
    <location>
        <begin position="526"/>
        <end position="530"/>
    </location>
</feature>
<dbReference type="InterPro" id="IPR002303">
    <property type="entry name" value="Valyl-tRNA_ligase"/>
</dbReference>